<proteinExistence type="predicted"/>
<dbReference type="EMBL" id="KI397142">
    <property type="protein sequence ID" value="ERM96389.1"/>
    <property type="molecule type" value="Genomic_DNA"/>
</dbReference>
<name>W1NM99_AMBTC</name>
<dbReference type="HOGENOM" id="CLU_1350512_0_0_1"/>
<sequence length="203" mass="22640">MSIAASFGSNVWSWCCNPAHTQTTPVHLAYVPALALGASNTRSTLVHPSVSPSLRPWAQGRRERDLGATCLHVIVKATQTPHNLVHQNLSFKHHSIPNRVPCVLTIEEEPGEKPHIPRQVKQPPHIPAKSDSSTKMAVKPPTVGSHALPELIAFILIVSKRAARLKSRAQSQFWEREYQNLTAKQRNGVLIPIRRREIVTYED</sequence>
<accession>W1NM99</accession>
<evidence type="ECO:0000256" key="1">
    <source>
        <dbReference type="SAM" id="MobiDB-lite"/>
    </source>
</evidence>
<keyword evidence="3" id="KW-1185">Reference proteome</keyword>
<gene>
    <name evidence="2" type="ORF">AMTR_s00001p00238540</name>
</gene>
<dbReference type="Proteomes" id="UP000017836">
    <property type="component" value="Unassembled WGS sequence"/>
</dbReference>
<dbReference type="AlphaFoldDB" id="W1NM99"/>
<protein>
    <submittedName>
        <fullName evidence="2">Uncharacterized protein</fullName>
    </submittedName>
</protein>
<feature type="region of interest" description="Disordered" evidence="1">
    <location>
        <begin position="113"/>
        <end position="141"/>
    </location>
</feature>
<evidence type="ECO:0000313" key="3">
    <source>
        <dbReference type="Proteomes" id="UP000017836"/>
    </source>
</evidence>
<organism evidence="2 3">
    <name type="scientific">Amborella trichopoda</name>
    <dbReference type="NCBI Taxonomy" id="13333"/>
    <lineage>
        <taxon>Eukaryota</taxon>
        <taxon>Viridiplantae</taxon>
        <taxon>Streptophyta</taxon>
        <taxon>Embryophyta</taxon>
        <taxon>Tracheophyta</taxon>
        <taxon>Spermatophyta</taxon>
        <taxon>Magnoliopsida</taxon>
        <taxon>Amborellales</taxon>
        <taxon>Amborellaceae</taxon>
        <taxon>Amborella</taxon>
    </lineage>
</organism>
<dbReference type="Gramene" id="ERM96389">
    <property type="protein sequence ID" value="ERM96389"/>
    <property type="gene ID" value="AMTR_s00001p00238540"/>
</dbReference>
<reference evidence="3" key="1">
    <citation type="journal article" date="2013" name="Science">
        <title>The Amborella genome and the evolution of flowering plants.</title>
        <authorList>
            <consortium name="Amborella Genome Project"/>
        </authorList>
    </citation>
    <scope>NUCLEOTIDE SEQUENCE [LARGE SCALE GENOMIC DNA]</scope>
</reference>
<evidence type="ECO:0000313" key="2">
    <source>
        <dbReference type="EMBL" id="ERM96389.1"/>
    </source>
</evidence>